<evidence type="ECO:0000256" key="1">
    <source>
        <dbReference type="ARBA" id="ARBA00022527"/>
    </source>
</evidence>
<sequence>MNTLSQPVSIEIPAKPEYAGIARLIVAGFAGLLGFDSETTEDIKIAVSEACTNAIMQLHKQSRSEDMVVGISAYTNDDNLVIDVEYPAKGIPHVEKPDSESQEKDLVMSILTSIMDEVDTITAQNQGVILRLVKKIPKH</sequence>
<keyword evidence="1" id="KW-0418">Kinase</keyword>
<keyword evidence="1" id="KW-0808">Transferase</keyword>
<dbReference type="InterPro" id="IPR050267">
    <property type="entry name" value="Anti-sigma-factor_SerPK"/>
</dbReference>
<dbReference type="InterPro" id="IPR003594">
    <property type="entry name" value="HATPase_dom"/>
</dbReference>
<gene>
    <name evidence="3" type="ORF">COY37_00775</name>
</gene>
<dbReference type="Proteomes" id="UP000230956">
    <property type="component" value="Unassembled WGS sequence"/>
</dbReference>
<organism evidence="3 4">
    <name type="scientific">Candidatus Aquicultor secundus</name>
    <dbReference type="NCBI Taxonomy" id="1973895"/>
    <lineage>
        <taxon>Bacteria</taxon>
        <taxon>Bacillati</taxon>
        <taxon>Actinomycetota</taxon>
        <taxon>Candidatus Aquicultoria</taxon>
        <taxon>Candidatus Aquicultorales</taxon>
        <taxon>Candidatus Aquicultoraceae</taxon>
        <taxon>Candidatus Aquicultor</taxon>
    </lineage>
</organism>
<dbReference type="InterPro" id="IPR036890">
    <property type="entry name" value="HATPase_C_sf"/>
</dbReference>
<evidence type="ECO:0000313" key="4">
    <source>
        <dbReference type="Proteomes" id="UP000230956"/>
    </source>
</evidence>
<dbReference type="EMBL" id="PFNG01000021">
    <property type="protein sequence ID" value="PIZ42267.1"/>
    <property type="molecule type" value="Genomic_DNA"/>
</dbReference>
<dbReference type="Pfam" id="PF13581">
    <property type="entry name" value="HATPase_c_2"/>
    <property type="match status" value="1"/>
</dbReference>
<accession>A0A2M7TB26</accession>
<evidence type="ECO:0000313" key="3">
    <source>
        <dbReference type="EMBL" id="PIZ42267.1"/>
    </source>
</evidence>
<dbReference type="PANTHER" id="PTHR35526:SF3">
    <property type="entry name" value="ANTI-SIGMA-F FACTOR RSBW"/>
    <property type="match status" value="1"/>
</dbReference>
<comment type="caution">
    <text evidence="3">The sequence shown here is derived from an EMBL/GenBank/DDBJ whole genome shotgun (WGS) entry which is preliminary data.</text>
</comment>
<dbReference type="RefSeq" id="WP_286679041.1">
    <property type="nucleotide sequence ID" value="NZ_MNXI01000122.1"/>
</dbReference>
<protein>
    <recommendedName>
        <fullName evidence="2">Histidine kinase/HSP90-like ATPase domain-containing protein</fullName>
    </recommendedName>
</protein>
<dbReference type="AlphaFoldDB" id="A0A2M7TB26"/>
<dbReference type="Gene3D" id="3.30.565.10">
    <property type="entry name" value="Histidine kinase-like ATPase, C-terminal domain"/>
    <property type="match status" value="1"/>
</dbReference>
<evidence type="ECO:0000259" key="2">
    <source>
        <dbReference type="Pfam" id="PF13581"/>
    </source>
</evidence>
<keyword evidence="1" id="KW-0723">Serine/threonine-protein kinase</keyword>
<reference evidence="4" key="1">
    <citation type="submission" date="2017-09" db="EMBL/GenBank/DDBJ databases">
        <title>Depth-based differentiation of microbial function through sediment-hosted aquifers and enrichment of novel symbionts in the deep terrestrial subsurface.</title>
        <authorList>
            <person name="Probst A.J."/>
            <person name="Ladd B."/>
            <person name="Jarett J.K."/>
            <person name="Geller-Mcgrath D.E."/>
            <person name="Sieber C.M.K."/>
            <person name="Emerson J.B."/>
            <person name="Anantharaman K."/>
            <person name="Thomas B.C."/>
            <person name="Malmstrom R."/>
            <person name="Stieglmeier M."/>
            <person name="Klingl A."/>
            <person name="Woyke T."/>
            <person name="Ryan C.M."/>
            <person name="Banfield J.F."/>
        </authorList>
    </citation>
    <scope>NUCLEOTIDE SEQUENCE [LARGE SCALE GENOMIC DNA]</scope>
</reference>
<proteinExistence type="predicted"/>
<name>A0A2M7TB26_9ACTN</name>
<dbReference type="GO" id="GO:0004674">
    <property type="term" value="F:protein serine/threonine kinase activity"/>
    <property type="evidence" value="ECO:0007669"/>
    <property type="project" value="UniProtKB-KW"/>
</dbReference>
<feature type="domain" description="Histidine kinase/HSP90-like ATPase" evidence="2">
    <location>
        <begin position="12"/>
        <end position="134"/>
    </location>
</feature>
<dbReference type="PANTHER" id="PTHR35526">
    <property type="entry name" value="ANTI-SIGMA-F FACTOR RSBW-RELATED"/>
    <property type="match status" value="1"/>
</dbReference>